<sequence length="438" mass="49365">MSPCLEDCPNEIIETIVVLLDLDDIRSLRQSCRSLAAKTTQNHFKSYYHSKRVDITLPALRAFVDVTQPGRLGCLVQELILVGLTNGAEGQNSKPQYGPAETELDLLSQAFNGIAANRKSGQHLSLSLKVAVVQDDAKQRLLPADVARGGWKFVWQSAAQTFHTTLRALAASRLPLEKLDVFNDRQSQSCSIACDELGRVDFQDKGLAISLSSLKSLSISLSDKIIEELPPPNFSQPPKEKDIREAKKKATARSNFVGLVKLLQLTRLLDSLEIHYYRLDTAGHLLRPFSAHHERLLKQVAGSENLPKLKQCRLRGIYISDGDLLAFIQRTATRRLFIEKVDVSSGTFRSIFDYCTRETTGIEELYFDYLIEKGNLLYFPPPDQVGHTQVPRRSTTSLQRVGAKVKQPIIYHYHQGRTEDTPRTRALQLQRRREYGPL</sequence>
<protein>
    <recommendedName>
        <fullName evidence="3">F-box domain-containing protein</fullName>
    </recommendedName>
</protein>
<name>A0A2T3B9E4_AMORE</name>
<dbReference type="RefSeq" id="XP_024723541.1">
    <property type="nucleotide sequence ID" value="XM_024869067.1"/>
</dbReference>
<proteinExistence type="predicted"/>
<gene>
    <name evidence="1" type="ORF">M430DRAFT_63599</name>
</gene>
<dbReference type="OrthoDB" id="3886018at2759"/>
<dbReference type="AlphaFoldDB" id="A0A2T3B9E4"/>
<evidence type="ECO:0008006" key="3">
    <source>
        <dbReference type="Google" id="ProtNLM"/>
    </source>
</evidence>
<organism evidence="1 2">
    <name type="scientific">Amorphotheca resinae ATCC 22711</name>
    <dbReference type="NCBI Taxonomy" id="857342"/>
    <lineage>
        <taxon>Eukaryota</taxon>
        <taxon>Fungi</taxon>
        <taxon>Dikarya</taxon>
        <taxon>Ascomycota</taxon>
        <taxon>Pezizomycotina</taxon>
        <taxon>Leotiomycetes</taxon>
        <taxon>Helotiales</taxon>
        <taxon>Amorphothecaceae</taxon>
        <taxon>Amorphotheca</taxon>
    </lineage>
</organism>
<dbReference type="EMBL" id="KZ679007">
    <property type="protein sequence ID" value="PSS24942.1"/>
    <property type="molecule type" value="Genomic_DNA"/>
</dbReference>
<evidence type="ECO:0000313" key="1">
    <source>
        <dbReference type="EMBL" id="PSS24942.1"/>
    </source>
</evidence>
<evidence type="ECO:0000313" key="2">
    <source>
        <dbReference type="Proteomes" id="UP000241818"/>
    </source>
</evidence>
<keyword evidence="2" id="KW-1185">Reference proteome</keyword>
<dbReference type="InParanoid" id="A0A2T3B9E4"/>
<dbReference type="Proteomes" id="UP000241818">
    <property type="component" value="Unassembled WGS sequence"/>
</dbReference>
<dbReference type="GeneID" id="36577148"/>
<reference evidence="1 2" key="1">
    <citation type="journal article" date="2018" name="New Phytol.">
        <title>Comparative genomics and transcriptomics depict ericoid mycorrhizal fungi as versatile saprotrophs and plant mutualists.</title>
        <authorList>
            <person name="Martino E."/>
            <person name="Morin E."/>
            <person name="Grelet G.A."/>
            <person name="Kuo A."/>
            <person name="Kohler A."/>
            <person name="Daghino S."/>
            <person name="Barry K.W."/>
            <person name="Cichocki N."/>
            <person name="Clum A."/>
            <person name="Dockter R.B."/>
            <person name="Hainaut M."/>
            <person name="Kuo R.C."/>
            <person name="LaButti K."/>
            <person name="Lindahl B.D."/>
            <person name="Lindquist E.A."/>
            <person name="Lipzen A."/>
            <person name="Khouja H.R."/>
            <person name="Magnuson J."/>
            <person name="Murat C."/>
            <person name="Ohm R.A."/>
            <person name="Singer S.W."/>
            <person name="Spatafora J.W."/>
            <person name="Wang M."/>
            <person name="Veneault-Fourrey C."/>
            <person name="Henrissat B."/>
            <person name="Grigoriev I.V."/>
            <person name="Martin F.M."/>
            <person name="Perotto S."/>
        </authorList>
    </citation>
    <scope>NUCLEOTIDE SEQUENCE [LARGE SCALE GENOMIC DNA]</scope>
    <source>
        <strain evidence="1 2">ATCC 22711</strain>
    </source>
</reference>
<accession>A0A2T3B9E4</accession>